<sequence length="229" mass="26854">MAFSRKFWALAGRLWRPPLLKTSNSFQALDFCNLNLSTTLNSPNHRQIREMSDRKESWRDLPLLKEVGSLCPRLPAPEKRKKPASNTKVKITEEADVPDPLMVPDTPSELLDPELYRWPCWSCRIKFFDKEEENATPKRYKPKNRLEGITDKAVRDFIIAAEERLEKIKNGELVEEKPAPLKYEDIDLSTATIMTTDEEFEEFMEIHPFGLKKENETWFNVWQPTPRFL</sequence>
<comment type="caution">
    <text evidence="1">The sequence shown here is derived from an EMBL/GenBank/DDBJ whole genome shotgun (WGS) entry which is preliminary data.</text>
</comment>
<proteinExistence type="predicted"/>
<gene>
    <name evidence="1" type="ORF">FSPOR_11694</name>
</gene>
<dbReference type="Proteomes" id="UP000266152">
    <property type="component" value="Unassembled WGS sequence"/>
</dbReference>
<dbReference type="AlphaFoldDB" id="A0A395RFX6"/>
<protein>
    <submittedName>
        <fullName evidence="1">Uncharacterized protein</fullName>
    </submittedName>
</protein>
<reference evidence="1 2" key="1">
    <citation type="journal article" date="2018" name="PLoS Pathog.">
        <title>Evolution of structural diversity of trichothecenes, a family of toxins produced by plant pathogenic and entomopathogenic fungi.</title>
        <authorList>
            <person name="Proctor R.H."/>
            <person name="McCormick S.P."/>
            <person name="Kim H.S."/>
            <person name="Cardoza R.E."/>
            <person name="Stanley A.M."/>
            <person name="Lindo L."/>
            <person name="Kelly A."/>
            <person name="Brown D.W."/>
            <person name="Lee T."/>
            <person name="Vaughan M.M."/>
            <person name="Alexander N.J."/>
            <person name="Busman M."/>
            <person name="Gutierrez S."/>
        </authorList>
    </citation>
    <scope>NUCLEOTIDE SEQUENCE [LARGE SCALE GENOMIC DNA]</scope>
    <source>
        <strain evidence="1 2">NRRL 3299</strain>
    </source>
</reference>
<organism evidence="1 2">
    <name type="scientific">Fusarium sporotrichioides</name>
    <dbReference type="NCBI Taxonomy" id="5514"/>
    <lineage>
        <taxon>Eukaryota</taxon>
        <taxon>Fungi</taxon>
        <taxon>Dikarya</taxon>
        <taxon>Ascomycota</taxon>
        <taxon>Pezizomycotina</taxon>
        <taxon>Sordariomycetes</taxon>
        <taxon>Hypocreomycetidae</taxon>
        <taxon>Hypocreales</taxon>
        <taxon>Nectriaceae</taxon>
        <taxon>Fusarium</taxon>
    </lineage>
</organism>
<evidence type="ECO:0000313" key="2">
    <source>
        <dbReference type="Proteomes" id="UP000266152"/>
    </source>
</evidence>
<name>A0A395RFX6_FUSSP</name>
<dbReference type="EMBL" id="PXOF01000245">
    <property type="protein sequence ID" value="RGP58985.1"/>
    <property type="molecule type" value="Genomic_DNA"/>
</dbReference>
<evidence type="ECO:0000313" key="1">
    <source>
        <dbReference type="EMBL" id="RGP58985.1"/>
    </source>
</evidence>
<keyword evidence="2" id="KW-1185">Reference proteome</keyword>
<accession>A0A395RFX6</accession>